<evidence type="ECO:0000313" key="2">
    <source>
        <dbReference type="EMBL" id="GMF35973.1"/>
    </source>
</evidence>
<evidence type="ECO:0000256" key="1">
    <source>
        <dbReference type="SAM" id="MobiDB-lite"/>
    </source>
</evidence>
<feature type="compositionally biased region" description="Basic and acidic residues" evidence="1">
    <location>
        <begin position="134"/>
        <end position="156"/>
    </location>
</feature>
<dbReference type="AlphaFoldDB" id="A0A9W7CQ45"/>
<protein>
    <submittedName>
        <fullName evidence="2">Unnamed protein product</fullName>
    </submittedName>
</protein>
<dbReference type="InterPro" id="IPR043502">
    <property type="entry name" value="DNA/RNA_pol_sf"/>
</dbReference>
<reference evidence="2" key="1">
    <citation type="submission" date="2023-04" db="EMBL/GenBank/DDBJ databases">
        <title>Phytophthora fragariaefolia NBRC 109709.</title>
        <authorList>
            <person name="Ichikawa N."/>
            <person name="Sato H."/>
            <person name="Tonouchi N."/>
        </authorList>
    </citation>
    <scope>NUCLEOTIDE SEQUENCE</scope>
    <source>
        <strain evidence="2">NBRC 109709</strain>
    </source>
</reference>
<keyword evidence="3" id="KW-1185">Reference proteome</keyword>
<comment type="caution">
    <text evidence="2">The sequence shown here is derived from an EMBL/GenBank/DDBJ whole genome shotgun (WGS) entry which is preliminary data.</text>
</comment>
<gene>
    <name evidence="2" type="ORF">Pfra01_000967400</name>
</gene>
<organism evidence="2 3">
    <name type="scientific">Phytophthora fragariaefolia</name>
    <dbReference type="NCBI Taxonomy" id="1490495"/>
    <lineage>
        <taxon>Eukaryota</taxon>
        <taxon>Sar</taxon>
        <taxon>Stramenopiles</taxon>
        <taxon>Oomycota</taxon>
        <taxon>Peronosporomycetes</taxon>
        <taxon>Peronosporales</taxon>
        <taxon>Peronosporaceae</taxon>
        <taxon>Phytophthora</taxon>
    </lineage>
</organism>
<sequence>MTSSSSGRSDAESTRPSPALAAGSLDYDVVIISIMESFGADLLDTFCELRLNSSAAHTTEEILTTEIESITSSVKNTTLPGIKTLLRSQLNLMMSESDVDARVLDYFNEFGKIVRANGLTDCFSGNEGAHGRKRDQPENNKDTTKPKSKNTGDWKKSWKTKPPTSPGTNPSTAPANKNVKPSASARLPPSPRPECQELHSAGPVEPMNAVDVLIADADDDEFIVGNDLLTSQGIDVDRQLEMLASRDEDETSGDTIELEADEPPVTLNASDPSDDDIFAAAERLISRAVENGFPHDKVKRLRVNVHAYDAWRLELRADPPANVPPMEVHLKDGVRPVKCKPRRYRPHLRQFLHEFNGRLVALGLVYENADSRWASSVLPVKKSAGLMEVIIT</sequence>
<name>A0A9W7CQ45_9STRA</name>
<dbReference type="EMBL" id="BSXT01000904">
    <property type="protein sequence ID" value="GMF35973.1"/>
    <property type="molecule type" value="Genomic_DNA"/>
</dbReference>
<evidence type="ECO:0000313" key="3">
    <source>
        <dbReference type="Proteomes" id="UP001165121"/>
    </source>
</evidence>
<dbReference type="SUPFAM" id="SSF56672">
    <property type="entry name" value="DNA/RNA polymerases"/>
    <property type="match status" value="1"/>
</dbReference>
<dbReference type="Proteomes" id="UP001165121">
    <property type="component" value="Unassembled WGS sequence"/>
</dbReference>
<accession>A0A9W7CQ45</accession>
<dbReference type="Gene3D" id="3.10.10.10">
    <property type="entry name" value="HIV Type 1 Reverse Transcriptase, subunit A, domain 1"/>
    <property type="match status" value="1"/>
</dbReference>
<feature type="region of interest" description="Disordered" evidence="1">
    <location>
        <begin position="125"/>
        <end position="203"/>
    </location>
</feature>
<proteinExistence type="predicted"/>